<comment type="caution">
    <text evidence="1">The sequence shown here is derived from an EMBL/GenBank/DDBJ whole genome shotgun (WGS) entry which is preliminary data.</text>
</comment>
<evidence type="ECO:0000313" key="1">
    <source>
        <dbReference type="EMBL" id="KFI82040.1"/>
    </source>
</evidence>
<dbReference type="STRING" id="218140.BPSY_0888"/>
<evidence type="ECO:0000313" key="2">
    <source>
        <dbReference type="Proteomes" id="UP000029050"/>
    </source>
</evidence>
<reference evidence="1 2" key="1">
    <citation type="submission" date="2014-03" db="EMBL/GenBank/DDBJ databases">
        <title>Genomics of Bifidobacteria.</title>
        <authorList>
            <person name="Ventura M."/>
            <person name="Milani C."/>
            <person name="Lugli G.A."/>
        </authorList>
    </citation>
    <scope>NUCLEOTIDE SEQUENCE [LARGE SCALE GENOMIC DNA]</scope>
    <source>
        <strain evidence="1 2">LMG 21775</strain>
    </source>
</reference>
<gene>
    <name evidence="1" type="ORF">BPSY_0888</name>
</gene>
<dbReference type="EMBL" id="JGZI01000009">
    <property type="protein sequence ID" value="KFI82040.1"/>
    <property type="molecule type" value="Genomic_DNA"/>
</dbReference>
<proteinExistence type="predicted"/>
<organism evidence="1 2">
    <name type="scientific">Bifidobacterium psychraerophilum</name>
    <dbReference type="NCBI Taxonomy" id="218140"/>
    <lineage>
        <taxon>Bacteria</taxon>
        <taxon>Bacillati</taxon>
        <taxon>Actinomycetota</taxon>
        <taxon>Actinomycetes</taxon>
        <taxon>Bifidobacteriales</taxon>
        <taxon>Bifidobacteriaceae</taxon>
        <taxon>Bifidobacterium</taxon>
    </lineage>
</organism>
<dbReference type="Proteomes" id="UP000029050">
    <property type="component" value="Unassembled WGS sequence"/>
</dbReference>
<dbReference type="AlphaFoldDB" id="A0A087CFJ0"/>
<keyword evidence="2" id="KW-1185">Reference proteome</keyword>
<name>A0A087CFJ0_9BIFI</name>
<sequence length="73" mass="7938">MCRDRNAMAGSVGSWFRLCCLTVACEMSDPGIVDSLIPEYSCTLQGRKHGNHINIGKHFAILSGPRPCLSAFP</sequence>
<accession>A0A087CFJ0</accession>
<protein>
    <submittedName>
        <fullName evidence="1">Uncharacterized protein</fullName>
    </submittedName>
</protein>